<name>A0AAV4QQT1_CAEEX</name>
<dbReference type="Proteomes" id="UP001054945">
    <property type="component" value="Unassembled WGS sequence"/>
</dbReference>
<sequence>MPQFASLNRTCIISGCTLLTPKIKEKKERSPWLWGQPINGPIDRPGGQRPILNLGFRKNSDMGSSDDLFSDAADARAFFYAWALEKFFWWIKDEDIVSSLRGS</sequence>
<keyword evidence="2" id="KW-1185">Reference proteome</keyword>
<accession>A0AAV4QQT1</accession>
<protein>
    <submittedName>
        <fullName evidence="1">Uncharacterized protein</fullName>
    </submittedName>
</protein>
<evidence type="ECO:0000313" key="1">
    <source>
        <dbReference type="EMBL" id="GIY10451.1"/>
    </source>
</evidence>
<dbReference type="EMBL" id="BPLR01006528">
    <property type="protein sequence ID" value="GIY10451.1"/>
    <property type="molecule type" value="Genomic_DNA"/>
</dbReference>
<comment type="caution">
    <text evidence="1">The sequence shown here is derived from an EMBL/GenBank/DDBJ whole genome shotgun (WGS) entry which is preliminary data.</text>
</comment>
<evidence type="ECO:0000313" key="2">
    <source>
        <dbReference type="Proteomes" id="UP001054945"/>
    </source>
</evidence>
<gene>
    <name evidence="1" type="ORF">CEXT_181851</name>
</gene>
<dbReference type="AlphaFoldDB" id="A0AAV4QQT1"/>
<proteinExistence type="predicted"/>
<reference evidence="1 2" key="1">
    <citation type="submission" date="2021-06" db="EMBL/GenBank/DDBJ databases">
        <title>Caerostris extrusa draft genome.</title>
        <authorList>
            <person name="Kono N."/>
            <person name="Arakawa K."/>
        </authorList>
    </citation>
    <scope>NUCLEOTIDE SEQUENCE [LARGE SCALE GENOMIC DNA]</scope>
</reference>
<organism evidence="1 2">
    <name type="scientific">Caerostris extrusa</name>
    <name type="common">Bark spider</name>
    <name type="synonym">Caerostris bankana</name>
    <dbReference type="NCBI Taxonomy" id="172846"/>
    <lineage>
        <taxon>Eukaryota</taxon>
        <taxon>Metazoa</taxon>
        <taxon>Ecdysozoa</taxon>
        <taxon>Arthropoda</taxon>
        <taxon>Chelicerata</taxon>
        <taxon>Arachnida</taxon>
        <taxon>Araneae</taxon>
        <taxon>Araneomorphae</taxon>
        <taxon>Entelegynae</taxon>
        <taxon>Araneoidea</taxon>
        <taxon>Araneidae</taxon>
        <taxon>Caerostris</taxon>
    </lineage>
</organism>